<sequence length="27" mass="3271">MPRETLIDFFEDRIQSDKTFLIYDGGY</sequence>
<feature type="non-terminal residue" evidence="1">
    <location>
        <position position="27"/>
    </location>
</feature>
<dbReference type="AlphaFoldDB" id="A0A382LYD9"/>
<gene>
    <name evidence="1" type="ORF">METZ01_LOCUS294407</name>
</gene>
<dbReference type="EMBL" id="UINC01089995">
    <property type="protein sequence ID" value="SVC41553.1"/>
    <property type="molecule type" value="Genomic_DNA"/>
</dbReference>
<reference evidence="1" key="1">
    <citation type="submission" date="2018-05" db="EMBL/GenBank/DDBJ databases">
        <authorList>
            <person name="Lanie J.A."/>
            <person name="Ng W.-L."/>
            <person name="Kazmierczak K.M."/>
            <person name="Andrzejewski T.M."/>
            <person name="Davidsen T.M."/>
            <person name="Wayne K.J."/>
            <person name="Tettelin H."/>
            <person name="Glass J.I."/>
            <person name="Rusch D."/>
            <person name="Podicherti R."/>
            <person name="Tsui H.-C.T."/>
            <person name="Winkler M.E."/>
        </authorList>
    </citation>
    <scope>NUCLEOTIDE SEQUENCE</scope>
</reference>
<accession>A0A382LYD9</accession>
<evidence type="ECO:0000313" key="1">
    <source>
        <dbReference type="EMBL" id="SVC41553.1"/>
    </source>
</evidence>
<proteinExistence type="predicted"/>
<protein>
    <submittedName>
        <fullName evidence="1">Uncharacterized protein</fullName>
    </submittedName>
</protein>
<organism evidence="1">
    <name type="scientific">marine metagenome</name>
    <dbReference type="NCBI Taxonomy" id="408172"/>
    <lineage>
        <taxon>unclassified sequences</taxon>
        <taxon>metagenomes</taxon>
        <taxon>ecological metagenomes</taxon>
    </lineage>
</organism>
<name>A0A382LYD9_9ZZZZ</name>